<feature type="region of interest" description="Disordered" evidence="1">
    <location>
        <begin position="289"/>
        <end position="310"/>
    </location>
</feature>
<reference evidence="3" key="1">
    <citation type="submission" date="2016-02" db="EMBL/GenBank/DDBJ databases">
        <authorList>
            <person name="Wibberg D."/>
        </authorList>
    </citation>
    <scope>NUCLEOTIDE SEQUENCE [LARGE SCALE GENOMIC DNA]</scope>
</reference>
<keyword evidence="3" id="KW-1185">Reference proteome</keyword>
<dbReference type="Gene3D" id="3.90.640.10">
    <property type="entry name" value="Actin, Chain A, domain 4"/>
    <property type="match status" value="1"/>
</dbReference>
<evidence type="ECO:0000313" key="3">
    <source>
        <dbReference type="Proteomes" id="UP000199013"/>
    </source>
</evidence>
<dbReference type="EMBL" id="FLUV01002645">
    <property type="protein sequence ID" value="SBW29067.1"/>
    <property type="molecule type" value="Genomic_DNA"/>
</dbReference>
<dbReference type="Gene3D" id="3.30.420.40">
    <property type="match status" value="2"/>
</dbReference>
<feature type="region of interest" description="Disordered" evidence="1">
    <location>
        <begin position="324"/>
        <end position="354"/>
    </location>
</feature>
<proteinExistence type="predicted"/>
<sequence>MHDGLTRDGVALTGFLSLLGTPHASWARHGWRSCRSPAQAARGFLTAVLDGPVARHVPTVSQLVVTVPEHWLRTPEGSRARAELCGLLTDDIGLPVRALVSAPACAAAWVVAGHSAGYGAGHSAGHAAPPVGGSAGPAPRPGGLLLVCDVGGDTVQVALCEIGERETGERSVRLLDAETRSGGAGLAFAAAAVRLAYIRVHGQGSTLSVTEKLLRVFAEALLRGQDRAVQVLAAAAEQPRWRDACVCRFGAGYRLSAEDVTGCFELVVATIEDAVTGLLTRRADLLGAAPGASDAPSAPRDGSGGSPSAFGDDLDVVTVGGLGALPPRAGRGDAGRGQGFGRARSQRRPGATDGVPIVVTVDGSHRPEVLVDVQVYGHDDHISVRIPLRDDPPPDGYHVGVQVARTGLGVFVLRPVTGGQAQVLPLPENMRPPFMSAQAR</sequence>
<dbReference type="Proteomes" id="UP000199013">
    <property type="component" value="Unassembled WGS sequence"/>
</dbReference>
<evidence type="ECO:0000256" key="1">
    <source>
        <dbReference type="SAM" id="MobiDB-lite"/>
    </source>
</evidence>
<protein>
    <submittedName>
        <fullName evidence="2">Uncharacterized protein</fullName>
    </submittedName>
</protein>
<feature type="compositionally biased region" description="Low complexity" evidence="1">
    <location>
        <begin position="289"/>
        <end position="298"/>
    </location>
</feature>
<evidence type="ECO:0000313" key="2">
    <source>
        <dbReference type="EMBL" id="SBW29067.1"/>
    </source>
</evidence>
<dbReference type="AlphaFoldDB" id="A0A1C3PGW3"/>
<gene>
    <name evidence="2" type="ORF">FDG2_6393</name>
</gene>
<accession>A0A1C3PGW3</accession>
<organism evidence="2 3">
    <name type="scientific">Candidatus Protofrankia californiensis</name>
    <dbReference type="NCBI Taxonomy" id="1839754"/>
    <lineage>
        <taxon>Bacteria</taxon>
        <taxon>Bacillati</taxon>
        <taxon>Actinomycetota</taxon>
        <taxon>Actinomycetes</taxon>
        <taxon>Frankiales</taxon>
        <taxon>Frankiaceae</taxon>
        <taxon>Protofrankia</taxon>
    </lineage>
</organism>
<name>A0A1C3PGW3_9ACTN</name>